<dbReference type="RefSeq" id="WP_133821152.1">
    <property type="nucleotide sequence ID" value="NZ_SNZH01000018.1"/>
</dbReference>
<accession>A0A4R6YN06</accession>
<reference evidence="1 2" key="1">
    <citation type="submission" date="2019-03" db="EMBL/GenBank/DDBJ databases">
        <title>Genomic Encyclopedia of Type Strains, Phase IV (KMG-IV): sequencing the most valuable type-strain genomes for metagenomic binning, comparative biology and taxonomic classification.</title>
        <authorList>
            <person name="Goeker M."/>
        </authorList>
    </citation>
    <scope>NUCLEOTIDE SEQUENCE [LARGE SCALE GENOMIC DNA]</scope>
    <source>
        <strain evidence="1 2">DSM 21667</strain>
    </source>
</reference>
<gene>
    <name evidence="1" type="ORF">DFR29_11877</name>
</gene>
<dbReference type="EMBL" id="SNZH01000018">
    <property type="protein sequence ID" value="TDR38934.1"/>
    <property type="molecule type" value="Genomic_DNA"/>
</dbReference>
<evidence type="ECO:0000313" key="1">
    <source>
        <dbReference type="EMBL" id="TDR38934.1"/>
    </source>
</evidence>
<protein>
    <recommendedName>
        <fullName evidence="3">DUF3619 family protein</fullName>
    </recommendedName>
</protein>
<proteinExistence type="predicted"/>
<evidence type="ECO:0008006" key="3">
    <source>
        <dbReference type="Google" id="ProtNLM"/>
    </source>
</evidence>
<keyword evidence="2" id="KW-1185">Reference proteome</keyword>
<comment type="caution">
    <text evidence="1">The sequence shown here is derived from an EMBL/GenBank/DDBJ whole genome shotgun (WGS) entry which is preliminary data.</text>
</comment>
<sequence length="119" mass="12797">MKQPQDWTDRARALLDASAQHLDGATVSRLNQARQRALAVQAQRGASGWVWSRRLALAASLALAAVMFWPDARNGANPAATASAALSPEDAELLADGALELTDEPEFYAWLDADDEHNG</sequence>
<evidence type="ECO:0000313" key="2">
    <source>
        <dbReference type="Proteomes" id="UP000295293"/>
    </source>
</evidence>
<name>A0A4R6YN06_9GAMM</name>
<dbReference type="AlphaFoldDB" id="A0A4R6YN06"/>
<organism evidence="1 2">
    <name type="scientific">Tahibacter aquaticus</name>
    <dbReference type="NCBI Taxonomy" id="520092"/>
    <lineage>
        <taxon>Bacteria</taxon>
        <taxon>Pseudomonadati</taxon>
        <taxon>Pseudomonadota</taxon>
        <taxon>Gammaproteobacteria</taxon>
        <taxon>Lysobacterales</taxon>
        <taxon>Rhodanobacteraceae</taxon>
        <taxon>Tahibacter</taxon>
    </lineage>
</organism>
<dbReference type="Proteomes" id="UP000295293">
    <property type="component" value="Unassembled WGS sequence"/>
</dbReference>